<feature type="compositionally biased region" description="Gly residues" evidence="1">
    <location>
        <begin position="49"/>
        <end position="61"/>
    </location>
</feature>
<feature type="region of interest" description="Disordered" evidence="1">
    <location>
        <begin position="18"/>
        <end position="111"/>
    </location>
</feature>
<dbReference type="OrthoDB" id="622970at2759"/>
<organism evidence="2 3">
    <name type="scientific">Zizania palustris</name>
    <name type="common">Northern wild rice</name>
    <dbReference type="NCBI Taxonomy" id="103762"/>
    <lineage>
        <taxon>Eukaryota</taxon>
        <taxon>Viridiplantae</taxon>
        <taxon>Streptophyta</taxon>
        <taxon>Embryophyta</taxon>
        <taxon>Tracheophyta</taxon>
        <taxon>Spermatophyta</taxon>
        <taxon>Magnoliopsida</taxon>
        <taxon>Liliopsida</taxon>
        <taxon>Poales</taxon>
        <taxon>Poaceae</taxon>
        <taxon>BOP clade</taxon>
        <taxon>Oryzoideae</taxon>
        <taxon>Oryzeae</taxon>
        <taxon>Zizaniinae</taxon>
        <taxon>Zizania</taxon>
    </lineage>
</organism>
<feature type="compositionally biased region" description="Basic residues" evidence="1">
    <location>
        <begin position="101"/>
        <end position="110"/>
    </location>
</feature>
<dbReference type="PANTHER" id="PTHR35162">
    <property type="entry name" value="OS08G0516600 PROTEIN"/>
    <property type="match status" value="1"/>
</dbReference>
<evidence type="ECO:0000313" key="3">
    <source>
        <dbReference type="Proteomes" id="UP000729402"/>
    </source>
</evidence>
<dbReference type="PANTHER" id="PTHR35162:SF10">
    <property type="entry name" value="OS06G0659800 PROTEIN"/>
    <property type="match status" value="1"/>
</dbReference>
<reference evidence="2" key="2">
    <citation type="submission" date="2021-02" db="EMBL/GenBank/DDBJ databases">
        <authorList>
            <person name="Kimball J.A."/>
            <person name="Haas M.W."/>
            <person name="Macchietto M."/>
            <person name="Kono T."/>
            <person name="Duquette J."/>
            <person name="Shao M."/>
        </authorList>
    </citation>
    <scope>NUCLEOTIDE SEQUENCE</scope>
    <source>
        <tissue evidence="2">Fresh leaf tissue</tissue>
    </source>
</reference>
<proteinExistence type="predicted"/>
<comment type="caution">
    <text evidence="2">The sequence shown here is derived from an EMBL/GenBank/DDBJ whole genome shotgun (WGS) entry which is preliminary data.</text>
</comment>
<keyword evidence="3" id="KW-1185">Reference proteome</keyword>
<reference evidence="2" key="1">
    <citation type="journal article" date="2021" name="bioRxiv">
        <title>Whole Genome Assembly and Annotation of Northern Wild Rice, Zizania palustris L., Supports a Whole Genome Duplication in the Zizania Genus.</title>
        <authorList>
            <person name="Haas M."/>
            <person name="Kono T."/>
            <person name="Macchietto M."/>
            <person name="Millas R."/>
            <person name="McGilp L."/>
            <person name="Shao M."/>
            <person name="Duquette J."/>
            <person name="Hirsch C.N."/>
            <person name="Kimball J."/>
        </authorList>
    </citation>
    <scope>NUCLEOTIDE SEQUENCE</scope>
    <source>
        <tissue evidence="2">Fresh leaf tissue</tissue>
    </source>
</reference>
<dbReference type="InterPro" id="IPR053115">
    <property type="entry name" value="CDK_inhibitor"/>
</dbReference>
<dbReference type="AlphaFoldDB" id="A0A8J5SHW5"/>
<feature type="region of interest" description="Disordered" evidence="1">
    <location>
        <begin position="136"/>
        <end position="155"/>
    </location>
</feature>
<name>A0A8J5SHW5_ZIZPA</name>
<dbReference type="EMBL" id="JAAALK010000283">
    <property type="protein sequence ID" value="KAG8075050.1"/>
    <property type="molecule type" value="Genomic_DNA"/>
</dbReference>
<sequence length="155" mass="15231">MGLELELSSELAALRPIRVGAGSGAGATATATGPDDFDDRGDDAVMPEGSGGGATAPQGGGGEKDGGAAAAAAAAAEAGCVTPTSAASAVRPATACPPAPRKPRPTKRTKLCGCSRTRRLFPVPHDLATVFVPRDPVASSPPCPPAKKIRVHAVG</sequence>
<accession>A0A8J5SHW5</accession>
<feature type="compositionally biased region" description="Low complexity" evidence="1">
    <location>
        <begin position="67"/>
        <end position="79"/>
    </location>
</feature>
<protein>
    <submittedName>
        <fullName evidence="2">Uncharacterized protein</fullName>
    </submittedName>
</protein>
<gene>
    <name evidence="2" type="ORF">GUJ93_ZPchr0006g42796</name>
</gene>
<dbReference type="Proteomes" id="UP000729402">
    <property type="component" value="Unassembled WGS sequence"/>
</dbReference>
<evidence type="ECO:0000256" key="1">
    <source>
        <dbReference type="SAM" id="MobiDB-lite"/>
    </source>
</evidence>
<evidence type="ECO:0000313" key="2">
    <source>
        <dbReference type="EMBL" id="KAG8075050.1"/>
    </source>
</evidence>